<reference evidence="2 3" key="1">
    <citation type="journal article" date="2024" name="BMC Genomics">
        <title>De novo assembly and annotation of Popillia japonica's genome with initial clues to its potential as an invasive pest.</title>
        <authorList>
            <person name="Cucini C."/>
            <person name="Boschi S."/>
            <person name="Funari R."/>
            <person name="Cardaioli E."/>
            <person name="Iannotti N."/>
            <person name="Marturano G."/>
            <person name="Paoli F."/>
            <person name="Bruttini M."/>
            <person name="Carapelli A."/>
            <person name="Frati F."/>
            <person name="Nardi F."/>
        </authorList>
    </citation>
    <scope>NUCLEOTIDE SEQUENCE [LARGE SCALE GENOMIC DNA]</scope>
    <source>
        <strain evidence="2">DMR45628</strain>
    </source>
</reference>
<feature type="domain" description="Endonuclease/exonuclease/phosphatase" evidence="1">
    <location>
        <begin position="18"/>
        <end position="166"/>
    </location>
</feature>
<dbReference type="Gene3D" id="3.60.10.10">
    <property type="entry name" value="Endonuclease/exonuclease/phosphatase"/>
    <property type="match status" value="1"/>
</dbReference>
<keyword evidence="2" id="KW-0540">Nuclease</keyword>
<comment type="caution">
    <text evidence="2">The sequence shown here is derived from an EMBL/GenBank/DDBJ whole genome shotgun (WGS) entry which is preliminary data.</text>
</comment>
<sequence length="186" mass="21594">MDTTSNDGKEKNRHRYIASWNVRGLCYAGALKNLEAETEKYNIEILAIQETKLRQEGILELEKYILFNSNNKENRLFGTGFLIANKLKHIVMKFTPVNEKICQMQFRGKERNINIINVHAPTEDKDDKEKSKFYETVEDIYDLLPKHDMNIIVGDLNAKMRKWGGKTYINQQSVNLVSTNHPITMA</sequence>
<keyword evidence="3" id="KW-1185">Reference proteome</keyword>
<dbReference type="InterPro" id="IPR005135">
    <property type="entry name" value="Endo/exonuclease/phosphatase"/>
</dbReference>
<evidence type="ECO:0000259" key="1">
    <source>
        <dbReference type="Pfam" id="PF03372"/>
    </source>
</evidence>
<proteinExistence type="predicted"/>
<dbReference type="GO" id="GO:0004519">
    <property type="term" value="F:endonuclease activity"/>
    <property type="evidence" value="ECO:0007669"/>
    <property type="project" value="UniProtKB-KW"/>
</dbReference>
<dbReference type="SUPFAM" id="SSF56219">
    <property type="entry name" value="DNase I-like"/>
    <property type="match status" value="1"/>
</dbReference>
<organism evidence="2 3">
    <name type="scientific">Popillia japonica</name>
    <name type="common">Japanese beetle</name>
    <dbReference type="NCBI Taxonomy" id="7064"/>
    <lineage>
        <taxon>Eukaryota</taxon>
        <taxon>Metazoa</taxon>
        <taxon>Ecdysozoa</taxon>
        <taxon>Arthropoda</taxon>
        <taxon>Hexapoda</taxon>
        <taxon>Insecta</taxon>
        <taxon>Pterygota</taxon>
        <taxon>Neoptera</taxon>
        <taxon>Endopterygota</taxon>
        <taxon>Coleoptera</taxon>
        <taxon>Polyphaga</taxon>
        <taxon>Scarabaeiformia</taxon>
        <taxon>Scarabaeidae</taxon>
        <taxon>Rutelinae</taxon>
        <taxon>Popillia</taxon>
    </lineage>
</organism>
<dbReference type="InterPro" id="IPR036691">
    <property type="entry name" value="Endo/exonu/phosph_ase_sf"/>
</dbReference>
<evidence type="ECO:0000313" key="3">
    <source>
        <dbReference type="Proteomes" id="UP001458880"/>
    </source>
</evidence>
<dbReference type="CDD" id="cd09076">
    <property type="entry name" value="L1-EN"/>
    <property type="match status" value="1"/>
</dbReference>
<dbReference type="Pfam" id="PF03372">
    <property type="entry name" value="Exo_endo_phos"/>
    <property type="match status" value="1"/>
</dbReference>
<evidence type="ECO:0000313" key="2">
    <source>
        <dbReference type="EMBL" id="KAK9692741.1"/>
    </source>
</evidence>
<keyword evidence="2" id="KW-0255">Endonuclease</keyword>
<dbReference type="EMBL" id="JASPKY010000569">
    <property type="protein sequence ID" value="KAK9692741.1"/>
    <property type="molecule type" value="Genomic_DNA"/>
</dbReference>
<dbReference type="Proteomes" id="UP001458880">
    <property type="component" value="Unassembled WGS sequence"/>
</dbReference>
<gene>
    <name evidence="2" type="ORF">QE152_g34957</name>
</gene>
<keyword evidence="2" id="KW-0378">Hydrolase</keyword>
<protein>
    <submittedName>
        <fullName evidence="2">Endonuclease-reverse transcriptase</fullName>
    </submittedName>
</protein>
<dbReference type="AlphaFoldDB" id="A0AAW1IT57"/>
<name>A0AAW1IT57_POPJA</name>
<accession>A0AAW1IT57</accession>